<dbReference type="OrthoDB" id="9803914at2"/>
<dbReference type="EMBL" id="NSKE01000014">
    <property type="protein sequence ID" value="PAU92717.1"/>
    <property type="molecule type" value="Genomic_DNA"/>
</dbReference>
<evidence type="ECO:0000256" key="2">
    <source>
        <dbReference type="ARBA" id="ARBA00022723"/>
    </source>
</evidence>
<dbReference type="GO" id="GO:0046872">
    <property type="term" value="F:metal ion binding"/>
    <property type="evidence" value="ECO:0007669"/>
    <property type="project" value="UniProtKB-KW"/>
</dbReference>
<feature type="binding site" evidence="6">
    <location>
        <position position="8"/>
    </location>
    <ligand>
        <name>Mg(2+)</name>
        <dbReference type="ChEBI" id="CHEBI:18420"/>
        <label>1</label>
    </ligand>
</feature>
<dbReference type="InterPro" id="IPR004808">
    <property type="entry name" value="AP_endonuc_1"/>
</dbReference>
<evidence type="ECO:0000259" key="8">
    <source>
        <dbReference type="Pfam" id="PF03372"/>
    </source>
</evidence>
<dbReference type="AlphaFoldDB" id="A0A2A2G7B6"/>
<dbReference type="GO" id="GO:0003906">
    <property type="term" value="F:DNA-(apurinic or apyrimidinic site) endonuclease activity"/>
    <property type="evidence" value="ECO:0007669"/>
    <property type="project" value="TreeGrafter"/>
</dbReference>
<dbReference type="Gene3D" id="3.60.10.10">
    <property type="entry name" value="Endonuclease/exonuclease/phosphatase"/>
    <property type="match status" value="1"/>
</dbReference>
<dbReference type="PANTHER" id="PTHR22748">
    <property type="entry name" value="AP ENDONUCLEASE"/>
    <property type="match status" value="1"/>
</dbReference>
<comment type="cofactor">
    <cofactor evidence="6">
        <name>Mg(2+)</name>
        <dbReference type="ChEBI" id="CHEBI:18420"/>
    </cofactor>
    <cofactor evidence="6">
        <name>Mn(2+)</name>
        <dbReference type="ChEBI" id="CHEBI:29035"/>
    </cofactor>
    <text evidence="6">Probably binds two magnesium or manganese ions per subunit.</text>
</comment>
<feature type="active site" evidence="5">
    <location>
        <position position="108"/>
    </location>
</feature>
<evidence type="ECO:0000313" key="10">
    <source>
        <dbReference type="Proteomes" id="UP000218831"/>
    </source>
</evidence>
<protein>
    <submittedName>
        <fullName evidence="9">Exodeoxyribonuclease III</fullName>
    </submittedName>
</protein>
<sequence length="255" mass="29660">MLKISSLNVNGIRAAHRHGFTDWIDQTDPDIICLQELRAMEHQVPGPIQKLNYHEAYHTAEKKGYSGVGILSKQKPIRIEKGMGINWVDSEGRVMMAEFEDLYVFSIYAPSGTTGDERQELKMEFLDYFLPFAQKFLSEDKPVVMCGDYNICHKAIDIHNPKRNKNTSGFLPEEREWVTRLLQTGFEDVYRSLHEDEEDLYSWWSYRAASKERNKGWRIDYHMSCPNMLDAAEEAVIEMKWDLSDHAPVTISYNL</sequence>
<dbReference type="InterPro" id="IPR036691">
    <property type="entry name" value="Endo/exonu/phosph_ase_sf"/>
</dbReference>
<evidence type="ECO:0000256" key="7">
    <source>
        <dbReference type="PIRSR" id="PIRSR604808-3"/>
    </source>
</evidence>
<dbReference type="InterPro" id="IPR005135">
    <property type="entry name" value="Endo/exonuclease/phosphatase"/>
</dbReference>
<keyword evidence="2 6" id="KW-0479">Metal-binding</keyword>
<feature type="active site" description="Proton acceptor" evidence="5">
    <location>
        <position position="246"/>
    </location>
</feature>
<comment type="caution">
    <text evidence="9">The sequence shown here is derived from an EMBL/GenBank/DDBJ whole genome shotgun (WGS) entry which is preliminary data.</text>
</comment>
<feature type="binding site" evidence="6">
    <location>
        <position position="246"/>
    </location>
    <ligand>
        <name>Mg(2+)</name>
        <dbReference type="ChEBI" id="CHEBI:18420"/>
        <label>1</label>
    </ligand>
</feature>
<evidence type="ECO:0000256" key="5">
    <source>
        <dbReference type="PIRSR" id="PIRSR604808-1"/>
    </source>
</evidence>
<dbReference type="GO" id="GO:0006284">
    <property type="term" value="P:base-excision repair"/>
    <property type="evidence" value="ECO:0007669"/>
    <property type="project" value="TreeGrafter"/>
</dbReference>
<evidence type="ECO:0000256" key="3">
    <source>
        <dbReference type="ARBA" id="ARBA00022801"/>
    </source>
</evidence>
<dbReference type="SUPFAM" id="SSF56219">
    <property type="entry name" value="DNase I-like"/>
    <property type="match status" value="1"/>
</dbReference>
<dbReference type="GO" id="GO:0008311">
    <property type="term" value="F:double-stranded DNA 3'-5' DNA exonuclease activity"/>
    <property type="evidence" value="ECO:0007669"/>
    <property type="project" value="TreeGrafter"/>
</dbReference>
<evidence type="ECO:0000256" key="4">
    <source>
        <dbReference type="ARBA" id="ARBA00022842"/>
    </source>
</evidence>
<evidence type="ECO:0000313" key="9">
    <source>
        <dbReference type="EMBL" id="PAU92717.1"/>
    </source>
</evidence>
<keyword evidence="6" id="KW-0464">Manganese</keyword>
<dbReference type="Pfam" id="PF03372">
    <property type="entry name" value="Exo_endo_phos"/>
    <property type="match status" value="1"/>
</dbReference>
<dbReference type="NCBIfam" id="TIGR00195">
    <property type="entry name" value="exoDNase_III"/>
    <property type="match status" value="1"/>
</dbReference>
<dbReference type="PANTHER" id="PTHR22748:SF6">
    <property type="entry name" value="DNA-(APURINIC OR APYRIMIDINIC SITE) ENDONUCLEASE"/>
    <property type="match status" value="1"/>
</dbReference>
<keyword evidence="3" id="KW-0378">Hydrolase</keyword>
<accession>A0A2A2G7B6</accession>
<organism evidence="9 10">
    <name type="scientific">Fodinibius salipaludis</name>
    <dbReference type="NCBI Taxonomy" id="2032627"/>
    <lineage>
        <taxon>Bacteria</taxon>
        <taxon>Pseudomonadati</taxon>
        <taxon>Balneolota</taxon>
        <taxon>Balneolia</taxon>
        <taxon>Balneolales</taxon>
        <taxon>Balneolaceae</taxon>
        <taxon>Fodinibius</taxon>
    </lineage>
</organism>
<feature type="active site" description="Proton donor/acceptor" evidence="5">
    <location>
        <position position="148"/>
    </location>
</feature>
<dbReference type="RefSeq" id="WP_095607697.1">
    <property type="nucleotide sequence ID" value="NZ_NSKE01000014.1"/>
</dbReference>
<gene>
    <name evidence="9" type="primary">xth</name>
    <name evidence="9" type="ORF">CK503_15245</name>
</gene>
<feature type="site" description="Transition state stabilizer" evidence="7">
    <location>
        <position position="150"/>
    </location>
</feature>
<keyword evidence="10" id="KW-1185">Reference proteome</keyword>
<proteinExistence type="inferred from homology"/>
<dbReference type="NCBIfam" id="TIGR00633">
    <property type="entry name" value="xth"/>
    <property type="match status" value="1"/>
</dbReference>
<dbReference type="Proteomes" id="UP000218831">
    <property type="component" value="Unassembled WGS sequence"/>
</dbReference>
<feature type="site" description="Interaction with DNA substrate" evidence="7">
    <location>
        <position position="246"/>
    </location>
</feature>
<feature type="binding site" evidence="6">
    <location>
        <position position="148"/>
    </location>
    <ligand>
        <name>Mg(2+)</name>
        <dbReference type="ChEBI" id="CHEBI:18420"/>
        <label>1</label>
    </ligand>
</feature>
<feature type="site" description="Important for catalytic activity" evidence="7">
    <location>
        <position position="220"/>
    </location>
</feature>
<feature type="domain" description="Endonuclease/exonuclease/phosphatase" evidence="8">
    <location>
        <begin position="6"/>
        <end position="246"/>
    </location>
</feature>
<name>A0A2A2G7B6_9BACT</name>
<comment type="similarity">
    <text evidence="1">Belongs to the DNA repair enzymes AP/ExoA family.</text>
</comment>
<feature type="binding site" evidence="6">
    <location>
        <position position="150"/>
    </location>
    <ligand>
        <name>Mg(2+)</name>
        <dbReference type="ChEBI" id="CHEBI:18420"/>
        <label>1</label>
    </ligand>
</feature>
<reference evidence="9 10" key="1">
    <citation type="submission" date="2017-08" db="EMBL/GenBank/DDBJ databases">
        <title>Aliifodinibius alkalisoli sp. nov., isolated from saline alkaline soil.</title>
        <authorList>
            <person name="Liu D."/>
            <person name="Zhang G."/>
        </authorList>
    </citation>
    <scope>NUCLEOTIDE SEQUENCE [LARGE SCALE GENOMIC DNA]</scope>
    <source>
        <strain evidence="9 10">WN023</strain>
    </source>
</reference>
<evidence type="ECO:0000256" key="1">
    <source>
        <dbReference type="ARBA" id="ARBA00007092"/>
    </source>
</evidence>
<evidence type="ECO:0000256" key="6">
    <source>
        <dbReference type="PIRSR" id="PIRSR604808-2"/>
    </source>
</evidence>
<keyword evidence="4 6" id="KW-0460">Magnesium</keyword>
<feature type="binding site" evidence="6">
    <location>
        <position position="245"/>
    </location>
    <ligand>
        <name>Mg(2+)</name>
        <dbReference type="ChEBI" id="CHEBI:18420"/>
        <label>1</label>
    </ligand>
</feature>
<dbReference type="GO" id="GO:0008081">
    <property type="term" value="F:phosphoric diester hydrolase activity"/>
    <property type="evidence" value="ECO:0007669"/>
    <property type="project" value="TreeGrafter"/>
</dbReference>
<feature type="binding site" evidence="6">
    <location>
        <position position="36"/>
    </location>
    <ligand>
        <name>Mg(2+)</name>
        <dbReference type="ChEBI" id="CHEBI:18420"/>
        <label>1</label>
    </ligand>
</feature>
<dbReference type="PROSITE" id="PS51435">
    <property type="entry name" value="AP_NUCLEASE_F1_4"/>
    <property type="match status" value="1"/>
</dbReference>
<dbReference type="FunFam" id="3.60.10.10:FF:000026">
    <property type="entry name" value="Exodeoxyribonuclease III"/>
    <property type="match status" value="1"/>
</dbReference>